<comment type="pathway">
    <text evidence="2">Purine metabolism; IMP biosynthesis via de novo pathway; 5-amino-1-(5-phospho-D-ribosyl)imidazole-4-carboxamide from 5-amino-1-(5-phospho-D-ribosyl)imidazole-4-carboxylate: step 2/2.</text>
</comment>
<evidence type="ECO:0000256" key="11">
    <source>
        <dbReference type="ARBA" id="ARBA00047513"/>
    </source>
</evidence>
<reference evidence="13 14" key="1">
    <citation type="submission" date="2014-09" db="EMBL/GenBank/DDBJ databases">
        <authorList>
            <person name="Magalhaes I.L.F."/>
            <person name="Oliveira U."/>
            <person name="Santos F.R."/>
            <person name="Vidigal T.H.D.A."/>
            <person name="Brescovit A.D."/>
            <person name="Santos A.J."/>
        </authorList>
    </citation>
    <scope>NUCLEOTIDE SEQUENCE [LARGE SCALE GENOMIC DNA]</scope>
</reference>
<keyword evidence="9 13" id="KW-0456">Lyase</keyword>
<dbReference type="AlphaFoldDB" id="A0A0P1BBD5"/>
<dbReference type="EC" id="4.3.2.2" evidence="6"/>
<dbReference type="GO" id="GO:0005829">
    <property type="term" value="C:cytosol"/>
    <property type="evidence" value="ECO:0007669"/>
    <property type="project" value="TreeGrafter"/>
</dbReference>
<dbReference type="InterPro" id="IPR000362">
    <property type="entry name" value="Fumarate_lyase_fam"/>
</dbReference>
<sequence length="557" mass="62631">MSSFESWQSPLAGRYASKEMSLLFSNATRFSTWRELWLNLAIAEKELGLPIPDQAIAEMRDNLKLNEEQMKAAAEEEKKRRHDVMAHVHVFGTVCPTAAPFVQEDLGFRGVKGTTGTQASFLQLFDGDHDKVEALDERVTQLFDFPYAMPVTGQTYSRKVDIDVLSPLASFAASATKMATDIRLLCHLKEIEEPFEKDQIGSSAMAYKRNPMRSERVCSLARWLGNILHNAHETAGVQWMERTLDDSANRRLTIPEAFLTADVLLTLLQNISEGLVVYPAIIARRIAGELPFMATENIIMAMVRAGGDRQICHEKIRVLSHQAASVVKEQGGENDLIDRVRKDEYFGPIHAKLDSLLDPRSFTGRAEQQVDSFLQKWVEPALQPYREGFKDAKQADLAVCASWEPSSMYRNQTWQCVLRSEFRSNTAAVRKVQSHFNSSTGHTLALLAPTPRLTTPRTDAEPGARTETMYSQRTKLGHVHASAYFHFESSPPCFALWGFCTPRNFDRGRQYLSGSGLLSRCRQACKFLHVKRNSLYDPGASLGEIINQALTHIEDSL</sequence>
<dbReference type="Gene3D" id="1.10.275.60">
    <property type="match status" value="1"/>
</dbReference>
<dbReference type="InterPro" id="IPR020557">
    <property type="entry name" value="Fumarate_lyase_CS"/>
</dbReference>
<dbReference type="Gene3D" id="1.10.40.30">
    <property type="entry name" value="Fumarase/aspartase (C-terminal domain)"/>
    <property type="match status" value="1"/>
</dbReference>
<dbReference type="Gene3D" id="1.10.275.10">
    <property type="entry name" value="Fumarase/aspartase (N-terminal domain)"/>
    <property type="match status" value="1"/>
</dbReference>
<name>A0A0P1BBD5_9BASI</name>
<dbReference type="GO" id="GO:0044208">
    <property type="term" value="P:'de novo' AMP biosynthetic process"/>
    <property type="evidence" value="ECO:0007669"/>
    <property type="project" value="TreeGrafter"/>
</dbReference>
<keyword evidence="8" id="KW-0658">Purine biosynthesis</keyword>
<evidence type="ECO:0000256" key="8">
    <source>
        <dbReference type="ARBA" id="ARBA00022755"/>
    </source>
</evidence>
<evidence type="ECO:0000259" key="12">
    <source>
        <dbReference type="SMART" id="SM00998"/>
    </source>
</evidence>
<dbReference type="CDD" id="cd03302">
    <property type="entry name" value="Adenylsuccinate_lyase_2"/>
    <property type="match status" value="1"/>
</dbReference>
<accession>A0A0P1BBD5</accession>
<evidence type="ECO:0000313" key="13">
    <source>
        <dbReference type="EMBL" id="CEH12557.1"/>
    </source>
</evidence>
<evidence type="ECO:0000256" key="10">
    <source>
        <dbReference type="ARBA" id="ARBA00030717"/>
    </source>
</evidence>
<dbReference type="InterPro" id="IPR008948">
    <property type="entry name" value="L-Aspartase-like"/>
</dbReference>
<evidence type="ECO:0000256" key="4">
    <source>
        <dbReference type="ARBA" id="ARBA00008273"/>
    </source>
</evidence>
<evidence type="ECO:0000256" key="9">
    <source>
        <dbReference type="ARBA" id="ARBA00023239"/>
    </source>
</evidence>
<dbReference type="PRINTS" id="PR00149">
    <property type="entry name" value="FUMRATELYASE"/>
</dbReference>
<feature type="domain" description="Adenylosuccinate lyase C-terminal" evidence="12">
    <location>
        <begin position="290"/>
        <end position="374"/>
    </location>
</feature>
<dbReference type="PANTHER" id="PTHR43172">
    <property type="entry name" value="ADENYLOSUCCINATE LYASE"/>
    <property type="match status" value="1"/>
</dbReference>
<evidence type="ECO:0000256" key="7">
    <source>
        <dbReference type="ARBA" id="ARBA00017058"/>
    </source>
</evidence>
<dbReference type="Gene3D" id="1.20.200.10">
    <property type="entry name" value="Fumarase/aspartase (Central domain)"/>
    <property type="match status" value="1"/>
</dbReference>
<dbReference type="PROSITE" id="PS00163">
    <property type="entry name" value="FUMARATE_LYASES"/>
    <property type="match status" value="1"/>
</dbReference>
<evidence type="ECO:0000256" key="2">
    <source>
        <dbReference type="ARBA" id="ARBA00004706"/>
    </source>
</evidence>
<evidence type="ECO:0000256" key="5">
    <source>
        <dbReference type="ARBA" id="ARBA00011668"/>
    </source>
</evidence>
<organism evidence="13 14">
    <name type="scientific">Ceraceosorus bombacis</name>
    <dbReference type="NCBI Taxonomy" id="401625"/>
    <lineage>
        <taxon>Eukaryota</taxon>
        <taxon>Fungi</taxon>
        <taxon>Dikarya</taxon>
        <taxon>Basidiomycota</taxon>
        <taxon>Ustilaginomycotina</taxon>
        <taxon>Exobasidiomycetes</taxon>
        <taxon>Ceraceosorales</taxon>
        <taxon>Ceraceosoraceae</taxon>
        <taxon>Ceraceosorus</taxon>
    </lineage>
</organism>
<dbReference type="EMBL" id="CCYA01000162">
    <property type="protein sequence ID" value="CEH12557.1"/>
    <property type="molecule type" value="Genomic_DNA"/>
</dbReference>
<dbReference type="STRING" id="401625.A0A0P1BBD5"/>
<evidence type="ECO:0000256" key="1">
    <source>
        <dbReference type="ARBA" id="ARBA00000598"/>
    </source>
</evidence>
<dbReference type="Pfam" id="PF00206">
    <property type="entry name" value="Lyase_1"/>
    <property type="match status" value="1"/>
</dbReference>
<evidence type="ECO:0000256" key="6">
    <source>
        <dbReference type="ARBA" id="ARBA00012339"/>
    </source>
</evidence>
<dbReference type="InterPro" id="IPR019468">
    <property type="entry name" value="AdenyloSucc_lyase_C"/>
</dbReference>
<dbReference type="InterPro" id="IPR022761">
    <property type="entry name" value="Fumarate_lyase_N"/>
</dbReference>
<comment type="catalytic activity">
    <reaction evidence="1">
        <text>(2S)-2-[5-amino-1-(5-phospho-beta-D-ribosyl)imidazole-4-carboxamido]succinate = 5-amino-1-(5-phospho-beta-D-ribosyl)imidazole-4-carboxamide + fumarate</text>
        <dbReference type="Rhea" id="RHEA:23920"/>
        <dbReference type="ChEBI" id="CHEBI:29806"/>
        <dbReference type="ChEBI" id="CHEBI:58443"/>
        <dbReference type="ChEBI" id="CHEBI:58475"/>
        <dbReference type="EC" id="4.3.2.2"/>
    </reaction>
</comment>
<dbReference type="Pfam" id="PF10397">
    <property type="entry name" value="ADSL_C"/>
    <property type="match status" value="1"/>
</dbReference>
<dbReference type="OrthoDB" id="406045at2759"/>
<dbReference type="GO" id="GO:0070626">
    <property type="term" value="F:(S)-2-(5-amino-1-(5-phospho-D-ribosyl)imidazole-4-carboxamido) succinate lyase (fumarate-forming) activity"/>
    <property type="evidence" value="ECO:0007669"/>
    <property type="project" value="TreeGrafter"/>
</dbReference>
<keyword evidence="14" id="KW-1185">Reference proteome</keyword>
<dbReference type="GO" id="GO:0004018">
    <property type="term" value="F:N6-(1,2-dicarboxyethyl)AMP AMP-lyase (fumarate-forming) activity"/>
    <property type="evidence" value="ECO:0007669"/>
    <property type="project" value="TreeGrafter"/>
</dbReference>
<dbReference type="PANTHER" id="PTHR43172:SF1">
    <property type="entry name" value="ADENYLOSUCCINATE LYASE"/>
    <property type="match status" value="1"/>
</dbReference>
<dbReference type="InterPro" id="IPR024083">
    <property type="entry name" value="Fumarase/histidase_N"/>
</dbReference>
<comment type="catalytic activity">
    <reaction evidence="11">
        <text>N(6)-(1,2-dicarboxyethyl)-AMP = fumarate + AMP</text>
        <dbReference type="Rhea" id="RHEA:16853"/>
        <dbReference type="ChEBI" id="CHEBI:29806"/>
        <dbReference type="ChEBI" id="CHEBI:57567"/>
        <dbReference type="ChEBI" id="CHEBI:456215"/>
        <dbReference type="EC" id="4.3.2.2"/>
    </reaction>
</comment>
<evidence type="ECO:0000256" key="3">
    <source>
        <dbReference type="ARBA" id="ARBA00004734"/>
    </source>
</evidence>
<dbReference type="SUPFAM" id="SSF48557">
    <property type="entry name" value="L-aspartase-like"/>
    <property type="match status" value="1"/>
</dbReference>
<evidence type="ECO:0000313" key="14">
    <source>
        <dbReference type="Proteomes" id="UP000054845"/>
    </source>
</evidence>
<comment type="pathway">
    <text evidence="3">Purine metabolism; AMP biosynthesis via de novo pathway; AMP from IMP: step 2/2.</text>
</comment>
<protein>
    <recommendedName>
        <fullName evidence="7">Adenylosuccinate lyase</fullName>
        <ecNumber evidence="6">4.3.2.2</ecNumber>
    </recommendedName>
    <alternativeName>
        <fullName evidence="10">Adenylosuccinase</fullName>
    </alternativeName>
</protein>
<proteinExistence type="inferred from homology"/>
<comment type="subunit">
    <text evidence="5">Homotetramer. Residues from neighboring subunits contribute catalytic and substrate-binding residues to each active site.</text>
</comment>
<dbReference type="FunFam" id="1.10.40.30:FF:000005">
    <property type="entry name" value="Adenylosuccinate lyase"/>
    <property type="match status" value="1"/>
</dbReference>
<comment type="similarity">
    <text evidence="4">Belongs to the lyase 1 family. Adenylosuccinate lyase subfamily.</text>
</comment>
<dbReference type="Proteomes" id="UP000054845">
    <property type="component" value="Unassembled WGS sequence"/>
</dbReference>
<dbReference type="SMART" id="SM00998">
    <property type="entry name" value="ADSL_C"/>
    <property type="match status" value="1"/>
</dbReference>